<feature type="short sequence motif" description="GXGXXG" evidence="4">
    <location>
        <begin position="7"/>
        <end position="12"/>
    </location>
</feature>
<dbReference type="Gene3D" id="3.40.1090.10">
    <property type="entry name" value="Cytosolic phospholipase A2 catalytic domain"/>
    <property type="match status" value="2"/>
</dbReference>
<dbReference type="InterPro" id="IPR050301">
    <property type="entry name" value="NTE"/>
</dbReference>
<organism evidence="6 7">
    <name type="scientific">Chitinophaga nivalis</name>
    <dbReference type="NCBI Taxonomy" id="2991709"/>
    <lineage>
        <taxon>Bacteria</taxon>
        <taxon>Pseudomonadati</taxon>
        <taxon>Bacteroidota</taxon>
        <taxon>Chitinophagia</taxon>
        <taxon>Chitinophagales</taxon>
        <taxon>Chitinophagaceae</taxon>
        <taxon>Chitinophaga</taxon>
    </lineage>
</organism>
<evidence type="ECO:0000256" key="3">
    <source>
        <dbReference type="ARBA" id="ARBA00023098"/>
    </source>
</evidence>
<dbReference type="Pfam" id="PF19143">
    <property type="entry name" value="Omp85_2"/>
    <property type="match status" value="1"/>
</dbReference>
<keyword evidence="3 4" id="KW-0443">Lipid metabolism</keyword>
<dbReference type="Proteomes" id="UP001207742">
    <property type="component" value="Unassembled WGS sequence"/>
</dbReference>
<dbReference type="CDD" id="cd07205">
    <property type="entry name" value="Pat_PNPLA6_PNPLA7_NTE1_like"/>
    <property type="match status" value="1"/>
</dbReference>
<comment type="caution">
    <text evidence="6">The sequence shown here is derived from an EMBL/GenBank/DDBJ whole genome shotgun (WGS) entry which is preliminary data.</text>
</comment>
<evidence type="ECO:0000256" key="2">
    <source>
        <dbReference type="ARBA" id="ARBA00022963"/>
    </source>
</evidence>
<feature type="short sequence motif" description="DGA/G" evidence="4">
    <location>
        <begin position="180"/>
        <end position="182"/>
    </location>
</feature>
<dbReference type="RefSeq" id="WP_264732666.1">
    <property type="nucleotide sequence ID" value="NZ_JAPDNR010000001.1"/>
</dbReference>
<evidence type="ECO:0000259" key="5">
    <source>
        <dbReference type="PROSITE" id="PS51635"/>
    </source>
</evidence>
<dbReference type="InterPro" id="IPR002641">
    <property type="entry name" value="PNPLA_dom"/>
</dbReference>
<feature type="short sequence motif" description="GXSXG" evidence="4">
    <location>
        <begin position="34"/>
        <end position="38"/>
    </location>
</feature>
<protein>
    <submittedName>
        <fullName evidence="6">Patatin-like phospholipase family protein</fullName>
    </submittedName>
</protein>
<dbReference type="InterPro" id="IPR043864">
    <property type="entry name" value="Omp85-like_dom"/>
</dbReference>
<accession>A0ABT3IPH4</accession>
<evidence type="ECO:0000256" key="4">
    <source>
        <dbReference type="PROSITE-ProRule" id="PRU01161"/>
    </source>
</evidence>
<feature type="active site" description="Nucleophile" evidence="4">
    <location>
        <position position="36"/>
    </location>
</feature>
<proteinExistence type="predicted"/>
<reference evidence="6 7" key="1">
    <citation type="submission" date="2022-10" db="EMBL/GenBank/DDBJ databases">
        <title>Chitinophaga nivalis PC15 sp. nov., isolated from Pyeongchang county, South Korea.</title>
        <authorList>
            <person name="Trinh H.N."/>
        </authorList>
    </citation>
    <scope>NUCLEOTIDE SEQUENCE [LARGE SCALE GENOMIC DNA]</scope>
    <source>
        <strain evidence="6 7">PC14</strain>
    </source>
</reference>
<gene>
    <name evidence="6" type="ORF">OL497_18225</name>
</gene>
<dbReference type="Pfam" id="PF01734">
    <property type="entry name" value="Patatin"/>
    <property type="match status" value="1"/>
</dbReference>
<name>A0ABT3IPH4_9BACT</name>
<dbReference type="Gene3D" id="2.40.160.50">
    <property type="entry name" value="membrane protein fhac: a member of the omp85/tpsb transporter family"/>
    <property type="match status" value="1"/>
</dbReference>
<dbReference type="EMBL" id="JAPDNS010000002">
    <property type="protein sequence ID" value="MCW3485848.1"/>
    <property type="molecule type" value="Genomic_DNA"/>
</dbReference>
<evidence type="ECO:0000256" key="1">
    <source>
        <dbReference type="ARBA" id="ARBA00022801"/>
    </source>
</evidence>
<evidence type="ECO:0000313" key="6">
    <source>
        <dbReference type="EMBL" id="MCW3485848.1"/>
    </source>
</evidence>
<dbReference type="SUPFAM" id="SSF52151">
    <property type="entry name" value="FabD/lysophospholipase-like"/>
    <property type="match status" value="1"/>
</dbReference>
<sequence length="721" mass="80833">MAVTLSGGGARGLAHIGILEAIDSAGLKVDYLTGTSMGSIVGALYAMGYSGKHIADIAGKLDWTSLFTNQPVLTDISFEEKDEFNKYIIEIPFEYGKPKLASGVISGEALWLELAKLCWPVKDVKKFSDFNIPFKCIATDVATGEIVTLDSGEIVTSLRASMAIPSIFTAVKIGDHKLVDGGVVRNFPTITAKDMGADIIIGSNVSGGLRKASQLQTPFDILYQLGFYKDAEDFKEARKICDVYIPINKELEDYSAASFNSVDSIIEIGRRKGRELYPVFKHMADSLQALYPRQEPFAAERLPFAADIELSSIHVDGLLHSDQRFFLQRLHLKPGECYTPAQIRNAILNVYGTRFYKLITYNLTPEGYGKTRMDIQAEENPLTYVKFALNYNSFTGASAILNLTQRNFIVPNSRSFVRMAVSENPRFEAEYYKYLGRTRDFGFGLSTYYENNSLTFYDDSFNKLQPYRNKYFNVNMDVLYSLRRDMAVGAGTRWEYIKFKPQYSPFLELSGSTNQLNSYAFFGINSLNRKLYPTKGLYLNMEAGYVYNQHSGISLNKDSLPINLDSLGLDFGNYQRLMLKMKYYIPFGTKSALEFDATAGLNNSYKQFVTNAFIVGGMADLSRNQVPFIGIYEGEVVTSNIVAVQMAWQQEVVRNIFVMPRVGVAVYDNMISMPGFKRTSFLSGYGVGAAYTSRLGPVEATLMYNDQSGRLKFYVNMGFNF</sequence>
<evidence type="ECO:0000313" key="7">
    <source>
        <dbReference type="Proteomes" id="UP001207742"/>
    </source>
</evidence>
<dbReference type="InterPro" id="IPR016035">
    <property type="entry name" value="Acyl_Trfase/lysoPLipase"/>
</dbReference>
<feature type="domain" description="PNPLA" evidence="5">
    <location>
        <begin position="3"/>
        <end position="193"/>
    </location>
</feature>
<keyword evidence="1 4" id="KW-0378">Hydrolase</keyword>
<keyword evidence="2 4" id="KW-0442">Lipid degradation</keyword>
<dbReference type="PANTHER" id="PTHR14226">
    <property type="entry name" value="NEUROPATHY TARGET ESTERASE/SWISS CHEESE D.MELANOGASTER"/>
    <property type="match status" value="1"/>
</dbReference>
<keyword evidence="7" id="KW-1185">Reference proteome</keyword>
<feature type="active site" description="Proton acceptor" evidence="4">
    <location>
        <position position="180"/>
    </location>
</feature>
<dbReference type="PANTHER" id="PTHR14226:SF76">
    <property type="entry name" value="NTE FAMILY PROTEIN RSSA"/>
    <property type="match status" value="1"/>
</dbReference>
<dbReference type="PROSITE" id="PS51635">
    <property type="entry name" value="PNPLA"/>
    <property type="match status" value="1"/>
</dbReference>
<dbReference type="Gene3D" id="3.10.20.310">
    <property type="entry name" value="membrane protein fhac"/>
    <property type="match status" value="1"/>
</dbReference>